<dbReference type="PROSITE" id="PS00141">
    <property type="entry name" value="ASP_PROTEASE"/>
    <property type="match status" value="1"/>
</dbReference>
<dbReference type="AlphaFoldDB" id="A0A0D2DD89"/>
<dbReference type="GeneID" id="27339711"/>
<feature type="region of interest" description="Disordered" evidence="2">
    <location>
        <begin position="1"/>
        <end position="42"/>
    </location>
</feature>
<proteinExistence type="predicted"/>
<keyword evidence="4" id="KW-1185">Reference proteome</keyword>
<reference evidence="3 4" key="1">
    <citation type="submission" date="2015-01" db="EMBL/GenBank/DDBJ databases">
        <title>The Genome Sequence of Cladophialophora immunda CBS83496.</title>
        <authorList>
            <consortium name="The Broad Institute Genomics Platform"/>
            <person name="Cuomo C."/>
            <person name="de Hoog S."/>
            <person name="Gorbushina A."/>
            <person name="Stielow B."/>
            <person name="Teixiera M."/>
            <person name="Abouelleil A."/>
            <person name="Chapman S.B."/>
            <person name="Priest M."/>
            <person name="Young S.K."/>
            <person name="Wortman J."/>
            <person name="Nusbaum C."/>
            <person name="Birren B."/>
        </authorList>
    </citation>
    <scope>NUCLEOTIDE SEQUENCE [LARGE SCALE GENOMIC DNA]</scope>
    <source>
        <strain evidence="3 4">CBS 83496</strain>
    </source>
</reference>
<dbReference type="HOGENOM" id="CLU_1015657_0_0_1"/>
<dbReference type="InterPro" id="IPR001969">
    <property type="entry name" value="Aspartic_peptidase_AS"/>
</dbReference>
<dbReference type="InterPro" id="IPR021109">
    <property type="entry name" value="Peptidase_aspartic_dom_sf"/>
</dbReference>
<name>A0A0D2DD89_9EURO</name>
<dbReference type="VEuPathDB" id="FungiDB:PV07_00517"/>
<sequence length="274" mass="30245">MGLRRVKGTSDIRRAFSSMSPHGIGEDRRTEQQGISAGGRNENTRELHDAIRWAHKGFGASLPISEQMCRPGMCNQPVGARYPSNRSMGETGTSRSASSAVSADNLHLVPSEAQTRVTQDFKLAHIPTSAVEGDTTVSLSLGSRVSGGKTTKSSFRVPLFYFDVRGRDRSFTAMLDTGAAVTVARVSVARRGNVSTQKIDPPEPLCSAFGGQPIFCYEFARLELHRHCEPNISRCIKVYLLEDNILRFADAYMAPEDAESLGWANFWRRFGRRE</sequence>
<dbReference type="OrthoDB" id="10394694at2759"/>
<keyword evidence="1" id="KW-0064">Aspartyl protease</keyword>
<keyword evidence="1" id="KW-0378">Hydrolase</keyword>
<dbReference type="GO" id="GO:0004190">
    <property type="term" value="F:aspartic-type endopeptidase activity"/>
    <property type="evidence" value="ECO:0007669"/>
    <property type="project" value="UniProtKB-KW"/>
</dbReference>
<dbReference type="RefSeq" id="XP_016253905.1">
    <property type="nucleotide sequence ID" value="XM_016386977.1"/>
</dbReference>
<dbReference type="GO" id="GO:0006508">
    <property type="term" value="P:proteolysis"/>
    <property type="evidence" value="ECO:0007669"/>
    <property type="project" value="InterPro"/>
</dbReference>
<evidence type="ECO:0000313" key="3">
    <source>
        <dbReference type="EMBL" id="KIW33689.1"/>
    </source>
</evidence>
<protein>
    <submittedName>
        <fullName evidence="3">Uncharacterized protein</fullName>
    </submittedName>
</protein>
<evidence type="ECO:0000256" key="1">
    <source>
        <dbReference type="ARBA" id="ARBA00022750"/>
    </source>
</evidence>
<accession>A0A0D2DD89</accession>
<evidence type="ECO:0000256" key="2">
    <source>
        <dbReference type="SAM" id="MobiDB-lite"/>
    </source>
</evidence>
<dbReference type="Gene3D" id="2.40.70.10">
    <property type="entry name" value="Acid Proteases"/>
    <property type="match status" value="1"/>
</dbReference>
<organism evidence="3 4">
    <name type="scientific">Cladophialophora immunda</name>
    <dbReference type="NCBI Taxonomy" id="569365"/>
    <lineage>
        <taxon>Eukaryota</taxon>
        <taxon>Fungi</taxon>
        <taxon>Dikarya</taxon>
        <taxon>Ascomycota</taxon>
        <taxon>Pezizomycotina</taxon>
        <taxon>Eurotiomycetes</taxon>
        <taxon>Chaetothyriomycetidae</taxon>
        <taxon>Chaetothyriales</taxon>
        <taxon>Herpotrichiellaceae</taxon>
        <taxon>Cladophialophora</taxon>
    </lineage>
</organism>
<keyword evidence="1" id="KW-0645">Protease</keyword>
<gene>
    <name evidence="3" type="ORF">PV07_00517</name>
</gene>
<dbReference type="Proteomes" id="UP000054466">
    <property type="component" value="Unassembled WGS sequence"/>
</dbReference>
<evidence type="ECO:0000313" key="4">
    <source>
        <dbReference type="Proteomes" id="UP000054466"/>
    </source>
</evidence>
<dbReference type="EMBL" id="KN847040">
    <property type="protein sequence ID" value="KIW33689.1"/>
    <property type="molecule type" value="Genomic_DNA"/>
</dbReference>